<name>A0A2K3LRG3_TRIPR</name>
<accession>A0A2K3LRG3</accession>
<proteinExistence type="predicted"/>
<reference evidence="1 2" key="2">
    <citation type="journal article" date="2017" name="Front. Plant Sci.">
        <title>Gene Classification and Mining of Molecular Markers Useful in Red Clover (Trifolium pratense) Breeding.</title>
        <authorList>
            <person name="Istvanek J."/>
            <person name="Dluhosova J."/>
            <person name="Dluhos P."/>
            <person name="Patkova L."/>
            <person name="Nedelnik J."/>
            <person name="Repkova J."/>
        </authorList>
    </citation>
    <scope>NUCLEOTIDE SEQUENCE [LARGE SCALE GENOMIC DNA]</scope>
    <source>
        <strain evidence="2">cv. Tatra</strain>
        <tissue evidence="1">Young leaves</tissue>
    </source>
</reference>
<dbReference type="EMBL" id="ASHM01039274">
    <property type="protein sequence ID" value="PNX81122.1"/>
    <property type="molecule type" value="Genomic_DNA"/>
</dbReference>
<gene>
    <name evidence="1" type="ORF">L195_g037137</name>
</gene>
<sequence>MPRRKNTLATAERLLTINDRDMEANKRCPGKDARENLITNRQGAKSRTILPSGSIRF</sequence>
<organism evidence="1 2">
    <name type="scientific">Trifolium pratense</name>
    <name type="common">Red clover</name>
    <dbReference type="NCBI Taxonomy" id="57577"/>
    <lineage>
        <taxon>Eukaryota</taxon>
        <taxon>Viridiplantae</taxon>
        <taxon>Streptophyta</taxon>
        <taxon>Embryophyta</taxon>
        <taxon>Tracheophyta</taxon>
        <taxon>Spermatophyta</taxon>
        <taxon>Magnoliopsida</taxon>
        <taxon>eudicotyledons</taxon>
        <taxon>Gunneridae</taxon>
        <taxon>Pentapetalae</taxon>
        <taxon>rosids</taxon>
        <taxon>fabids</taxon>
        <taxon>Fabales</taxon>
        <taxon>Fabaceae</taxon>
        <taxon>Papilionoideae</taxon>
        <taxon>50 kb inversion clade</taxon>
        <taxon>NPAAA clade</taxon>
        <taxon>Hologalegina</taxon>
        <taxon>IRL clade</taxon>
        <taxon>Trifolieae</taxon>
        <taxon>Trifolium</taxon>
    </lineage>
</organism>
<protein>
    <submittedName>
        <fullName evidence="1">Uncharacterized protein</fullName>
    </submittedName>
</protein>
<evidence type="ECO:0000313" key="1">
    <source>
        <dbReference type="EMBL" id="PNX81122.1"/>
    </source>
</evidence>
<dbReference type="AlphaFoldDB" id="A0A2K3LRG3"/>
<reference evidence="1 2" key="1">
    <citation type="journal article" date="2014" name="Am. J. Bot.">
        <title>Genome assembly and annotation for red clover (Trifolium pratense; Fabaceae).</title>
        <authorList>
            <person name="Istvanek J."/>
            <person name="Jaros M."/>
            <person name="Krenek A."/>
            <person name="Repkova J."/>
        </authorList>
    </citation>
    <scope>NUCLEOTIDE SEQUENCE [LARGE SCALE GENOMIC DNA]</scope>
    <source>
        <strain evidence="2">cv. Tatra</strain>
        <tissue evidence="1">Young leaves</tissue>
    </source>
</reference>
<evidence type="ECO:0000313" key="2">
    <source>
        <dbReference type="Proteomes" id="UP000236291"/>
    </source>
</evidence>
<comment type="caution">
    <text evidence="1">The sequence shown here is derived from an EMBL/GenBank/DDBJ whole genome shotgun (WGS) entry which is preliminary data.</text>
</comment>
<dbReference type="Proteomes" id="UP000236291">
    <property type="component" value="Unassembled WGS sequence"/>
</dbReference>